<accession>A0A7W8CVZ3</accession>
<dbReference type="PANTHER" id="PTHR43133:SF8">
    <property type="entry name" value="RNA POLYMERASE SIGMA FACTOR HI_1459-RELATED"/>
    <property type="match status" value="1"/>
</dbReference>
<dbReference type="RefSeq" id="WP_183327422.1">
    <property type="nucleotide sequence ID" value="NZ_JACHHK010000002.1"/>
</dbReference>
<keyword evidence="7" id="KW-0240">DNA-directed RNA polymerase</keyword>
<gene>
    <name evidence="7" type="ORF">HNQ47_000614</name>
</gene>
<dbReference type="EMBL" id="JACHHK010000002">
    <property type="protein sequence ID" value="MBB5182595.1"/>
    <property type="molecule type" value="Genomic_DNA"/>
</dbReference>
<dbReference type="InterPro" id="IPR013324">
    <property type="entry name" value="RNA_pol_sigma_r3/r4-like"/>
</dbReference>
<dbReference type="PANTHER" id="PTHR43133">
    <property type="entry name" value="RNA POLYMERASE ECF-TYPE SIGMA FACTO"/>
    <property type="match status" value="1"/>
</dbReference>
<evidence type="ECO:0000256" key="2">
    <source>
        <dbReference type="ARBA" id="ARBA00023015"/>
    </source>
</evidence>
<keyword evidence="4" id="KW-0238">DNA-binding</keyword>
<dbReference type="GO" id="GO:0016987">
    <property type="term" value="F:sigma factor activity"/>
    <property type="evidence" value="ECO:0007669"/>
    <property type="project" value="UniProtKB-KW"/>
</dbReference>
<dbReference type="SUPFAM" id="SSF88659">
    <property type="entry name" value="Sigma3 and sigma4 domains of RNA polymerase sigma factors"/>
    <property type="match status" value="1"/>
</dbReference>
<protein>
    <submittedName>
        <fullName evidence="7">DNA-directed RNA polymerase specialized sigma24 family protein</fullName>
    </submittedName>
</protein>
<dbReference type="GO" id="GO:0000428">
    <property type="term" value="C:DNA-directed RNA polymerase complex"/>
    <property type="evidence" value="ECO:0007669"/>
    <property type="project" value="UniProtKB-KW"/>
</dbReference>
<evidence type="ECO:0000256" key="3">
    <source>
        <dbReference type="ARBA" id="ARBA00023082"/>
    </source>
</evidence>
<name>A0A7W8CVZ3_9FIRM</name>
<comment type="similarity">
    <text evidence="1">Belongs to the sigma-70 factor family. ECF subfamily.</text>
</comment>
<feature type="transmembrane region" description="Helical" evidence="6">
    <location>
        <begin position="164"/>
        <end position="182"/>
    </location>
</feature>
<keyword evidence="6" id="KW-0472">Membrane</keyword>
<evidence type="ECO:0000313" key="7">
    <source>
        <dbReference type="EMBL" id="MBB5182595.1"/>
    </source>
</evidence>
<dbReference type="InterPro" id="IPR013325">
    <property type="entry name" value="RNA_pol_sigma_r2"/>
</dbReference>
<organism evidence="7 8">
    <name type="scientific">Catenisphaera adipataccumulans</name>
    <dbReference type="NCBI Taxonomy" id="700500"/>
    <lineage>
        <taxon>Bacteria</taxon>
        <taxon>Bacillati</taxon>
        <taxon>Bacillota</taxon>
        <taxon>Erysipelotrichia</taxon>
        <taxon>Erysipelotrichales</taxon>
        <taxon>Erysipelotrichaceae</taxon>
        <taxon>Catenisphaera</taxon>
    </lineage>
</organism>
<reference evidence="7 8" key="1">
    <citation type="submission" date="2020-08" db="EMBL/GenBank/DDBJ databases">
        <title>Genomic Encyclopedia of Type Strains, Phase IV (KMG-IV): sequencing the most valuable type-strain genomes for metagenomic binning, comparative biology and taxonomic classification.</title>
        <authorList>
            <person name="Goeker M."/>
        </authorList>
    </citation>
    <scope>NUCLEOTIDE SEQUENCE [LARGE SCALE GENOMIC DNA]</scope>
    <source>
        <strain evidence="7 8">DSM 25799</strain>
    </source>
</reference>
<keyword evidence="2" id="KW-0805">Transcription regulation</keyword>
<keyword evidence="8" id="KW-1185">Reference proteome</keyword>
<dbReference type="SUPFAM" id="SSF88946">
    <property type="entry name" value="Sigma2 domain of RNA polymerase sigma factors"/>
    <property type="match status" value="1"/>
</dbReference>
<dbReference type="InterPro" id="IPR039425">
    <property type="entry name" value="RNA_pol_sigma-70-like"/>
</dbReference>
<keyword evidence="5" id="KW-0804">Transcription</keyword>
<dbReference type="InterPro" id="IPR036388">
    <property type="entry name" value="WH-like_DNA-bd_sf"/>
</dbReference>
<sequence length="186" mass="21605">MDWNELIEKAKRQDAEAIEQLQEAVAEPAQRILMKYTDNVNTAKEILYDTYRNAWNRLDELKDSADFPDWFFDLLKEKAADVMTRRKSFNTEMSPDWNDDTFEKAVADMPSMEQRVANMYYRDNMSIEDIASAFGVEREVIQGNINDIQSKLDAYISDASDRPLWPWVAGAVTAAAVGTYLWKKRR</sequence>
<dbReference type="Gene3D" id="1.10.10.10">
    <property type="entry name" value="Winged helix-like DNA-binding domain superfamily/Winged helix DNA-binding domain"/>
    <property type="match status" value="1"/>
</dbReference>
<evidence type="ECO:0000256" key="4">
    <source>
        <dbReference type="ARBA" id="ARBA00023125"/>
    </source>
</evidence>
<proteinExistence type="inferred from homology"/>
<comment type="caution">
    <text evidence="7">The sequence shown here is derived from an EMBL/GenBank/DDBJ whole genome shotgun (WGS) entry which is preliminary data.</text>
</comment>
<keyword evidence="3" id="KW-0731">Sigma factor</keyword>
<dbReference type="GO" id="GO:0003677">
    <property type="term" value="F:DNA binding"/>
    <property type="evidence" value="ECO:0007669"/>
    <property type="project" value="UniProtKB-KW"/>
</dbReference>
<dbReference type="Proteomes" id="UP000539953">
    <property type="component" value="Unassembled WGS sequence"/>
</dbReference>
<dbReference type="Gene3D" id="1.10.1740.10">
    <property type="match status" value="1"/>
</dbReference>
<dbReference type="GO" id="GO:0006352">
    <property type="term" value="P:DNA-templated transcription initiation"/>
    <property type="evidence" value="ECO:0007669"/>
    <property type="project" value="InterPro"/>
</dbReference>
<evidence type="ECO:0000256" key="6">
    <source>
        <dbReference type="SAM" id="Phobius"/>
    </source>
</evidence>
<evidence type="ECO:0000256" key="1">
    <source>
        <dbReference type="ARBA" id="ARBA00010641"/>
    </source>
</evidence>
<dbReference type="AlphaFoldDB" id="A0A7W8CVZ3"/>
<keyword evidence="6" id="KW-0812">Transmembrane</keyword>
<evidence type="ECO:0000256" key="5">
    <source>
        <dbReference type="ARBA" id="ARBA00023163"/>
    </source>
</evidence>
<evidence type="ECO:0000313" key="8">
    <source>
        <dbReference type="Proteomes" id="UP000539953"/>
    </source>
</evidence>
<keyword evidence="6" id="KW-1133">Transmembrane helix</keyword>